<evidence type="ECO:0000313" key="2">
    <source>
        <dbReference type="Proteomes" id="UP000501939"/>
    </source>
</evidence>
<dbReference type="PANTHER" id="PTHR30087:SF1">
    <property type="entry name" value="HYPOTHETICAL CYTOSOLIC PROTEIN"/>
    <property type="match status" value="1"/>
</dbReference>
<reference evidence="1 2" key="1">
    <citation type="submission" date="2020-03" db="EMBL/GenBank/DDBJ databases">
        <authorList>
            <person name="Zhu W."/>
        </authorList>
    </citation>
    <scope>NUCLEOTIDE SEQUENCE [LARGE SCALE GENOMIC DNA]</scope>
    <source>
        <strain evidence="1 2">185</strain>
    </source>
</reference>
<dbReference type="RefSeq" id="WP_166321584.1">
    <property type="nucleotide sequence ID" value="NZ_CP049916.1"/>
</dbReference>
<dbReference type="EMBL" id="CP049916">
    <property type="protein sequence ID" value="QIO07636.1"/>
    <property type="molecule type" value="Genomic_DNA"/>
</dbReference>
<gene>
    <name evidence="1" type="ORF">G8D99_00405</name>
</gene>
<keyword evidence="2" id="KW-1185">Reference proteome</keyword>
<dbReference type="KEGG" id="alj:G8D99_00405"/>
<sequence length="170" mass="18376">MVKYLISACLVGEQVRYDGRDCLEAKLHALIQNGQAICVCPEMAGGLATPRLPAEIMGGDGADVLAGRAKVIDTASIDVTEAFINGAHIALKLAQRHHVSHVILKANSPSCGSQLIYDGSFSGQKIVGNGVTAALLKQHGFHVWTEQVFLDQLKLLEFFQKSKNDHRTKI</sequence>
<proteinExistence type="predicted"/>
<evidence type="ECO:0000313" key="1">
    <source>
        <dbReference type="EMBL" id="QIO07636.1"/>
    </source>
</evidence>
<name>A0A6G8S0A5_9GAMM</name>
<organism evidence="1 2">
    <name type="scientific">Acinetobacter lanii</name>
    <dbReference type="NCBI Taxonomy" id="2715163"/>
    <lineage>
        <taxon>Bacteria</taxon>
        <taxon>Pseudomonadati</taxon>
        <taxon>Pseudomonadota</taxon>
        <taxon>Gammaproteobacteria</taxon>
        <taxon>Moraxellales</taxon>
        <taxon>Moraxellaceae</taxon>
        <taxon>Acinetobacter</taxon>
    </lineage>
</organism>
<dbReference type="Proteomes" id="UP000501939">
    <property type="component" value="Chromosome"/>
</dbReference>
<protein>
    <submittedName>
        <fullName evidence="1">DUF523 domain-containing protein</fullName>
    </submittedName>
</protein>
<dbReference type="AlphaFoldDB" id="A0A6G8S0A5"/>
<accession>A0A6G8S0A5</accession>
<dbReference type="PANTHER" id="PTHR30087">
    <property type="entry name" value="INNER MEMBRANE PROTEIN"/>
    <property type="match status" value="1"/>
</dbReference>
<dbReference type="InterPro" id="IPR007553">
    <property type="entry name" value="2-thiour_desulf"/>
</dbReference>
<dbReference type="Pfam" id="PF04463">
    <property type="entry name" value="2-thiour_desulf"/>
    <property type="match status" value="1"/>
</dbReference>